<dbReference type="PANTHER" id="PTHR46288">
    <property type="entry name" value="PHORBOL-ESTER/DAG-TYPE DOMAIN-CONTAINING PROTEIN"/>
    <property type="match status" value="1"/>
</dbReference>
<sequence>MALFTKALPIKQQFNHFSHRHPLELSQLHEEDKAICSGFRLHGHPKHPLGLFYSPPYSDGEFTCDACGHSGHGFTYHCATCKFDLHVECASLPQIEKRKDHKHPLELLCGFSDELDDSNLVCYVCNIGMVKGCWIYCCLGCKIGTHLECGADHGNTV</sequence>
<dbReference type="PANTHER" id="PTHR46288:SF27">
    <property type="entry name" value="CYSTEINE_HISTIDINE-RICH C1 DOMAIN FAMILY PROTEIN"/>
    <property type="match status" value="1"/>
</dbReference>
<dbReference type="EMBL" id="JBJXBP010000004">
    <property type="protein sequence ID" value="KAL3832896.1"/>
    <property type="molecule type" value="Genomic_DNA"/>
</dbReference>
<evidence type="ECO:0000313" key="3">
    <source>
        <dbReference type="EMBL" id="KAL3832896.1"/>
    </source>
</evidence>
<accession>A0ABD3T7H8</accession>
<protein>
    <recommendedName>
        <fullName evidence="2">DC1 domain-containing protein</fullName>
    </recommendedName>
</protein>
<keyword evidence="1" id="KW-0677">Repeat</keyword>
<dbReference type="AlphaFoldDB" id="A0ABD3T7H8"/>
<feature type="domain" description="DC1" evidence="2">
    <location>
        <begin position="43"/>
        <end position="90"/>
    </location>
</feature>
<proteinExistence type="predicted"/>
<dbReference type="Pfam" id="PF03107">
    <property type="entry name" value="C1_2"/>
    <property type="match status" value="1"/>
</dbReference>
<evidence type="ECO:0000313" key="4">
    <source>
        <dbReference type="Proteomes" id="UP001634393"/>
    </source>
</evidence>
<reference evidence="3 4" key="1">
    <citation type="submission" date="2024-12" db="EMBL/GenBank/DDBJ databases">
        <title>The unique morphological basis and parallel evolutionary history of personate flowers in Penstemon.</title>
        <authorList>
            <person name="Depatie T.H."/>
            <person name="Wessinger C.A."/>
        </authorList>
    </citation>
    <scope>NUCLEOTIDE SEQUENCE [LARGE SCALE GENOMIC DNA]</scope>
    <source>
        <strain evidence="3">WTNN_2</strain>
        <tissue evidence="3">Leaf</tissue>
    </source>
</reference>
<dbReference type="InterPro" id="IPR004146">
    <property type="entry name" value="DC1"/>
</dbReference>
<comment type="caution">
    <text evidence="3">The sequence shown here is derived from an EMBL/GenBank/DDBJ whole genome shotgun (WGS) entry which is preliminary data.</text>
</comment>
<organism evidence="3 4">
    <name type="scientific">Penstemon smallii</name>
    <dbReference type="NCBI Taxonomy" id="265156"/>
    <lineage>
        <taxon>Eukaryota</taxon>
        <taxon>Viridiplantae</taxon>
        <taxon>Streptophyta</taxon>
        <taxon>Embryophyta</taxon>
        <taxon>Tracheophyta</taxon>
        <taxon>Spermatophyta</taxon>
        <taxon>Magnoliopsida</taxon>
        <taxon>eudicotyledons</taxon>
        <taxon>Gunneridae</taxon>
        <taxon>Pentapetalae</taxon>
        <taxon>asterids</taxon>
        <taxon>lamiids</taxon>
        <taxon>Lamiales</taxon>
        <taxon>Plantaginaceae</taxon>
        <taxon>Cheloneae</taxon>
        <taxon>Penstemon</taxon>
    </lineage>
</organism>
<keyword evidence="4" id="KW-1185">Reference proteome</keyword>
<name>A0ABD3T7H8_9LAMI</name>
<dbReference type="Proteomes" id="UP001634393">
    <property type="component" value="Unassembled WGS sequence"/>
</dbReference>
<evidence type="ECO:0000259" key="2">
    <source>
        <dbReference type="Pfam" id="PF03107"/>
    </source>
</evidence>
<dbReference type="SUPFAM" id="SSF57889">
    <property type="entry name" value="Cysteine-rich domain"/>
    <property type="match status" value="1"/>
</dbReference>
<gene>
    <name evidence="3" type="ORF">ACJIZ3_007632</name>
</gene>
<dbReference type="Gene3D" id="3.30.60.20">
    <property type="match status" value="1"/>
</dbReference>
<dbReference type="InterPro" id="IPR046349">
    <property type="entry name" value="C1-like_sf"/>
</dbReference>
<evidence type="ECO:0000256" key="1">
    <source>
        <dbReference type="ARBA" id="ARBA00022737"/>
    </source>
</evidence>